<evidence type="ECO:0000259" key="8">
    <source>
        <dbReference type="Pfam" id="PF12819"/>
    </source>
</evidence>
<evidence type="ECO:0000256" key="7">
    <source>
        <dbReference type="SAM" id="Phobius"/>
    </source>
</evidence>
<keyword evidence="9" id="KW-0418">Kinase</keyword>
<evidence type="ECO:0000256" key="1">
    <source>
        <dbReference type="ARBA" id="ARBA00004479"/>
    </source>
</evidence>
<keyword evidence="7" id="KW-1133">Transmembrane helix</keyword>
<evidence type="ECO:0000313" key="9">
    <source>
        <dbReference type="EMBL" id="JAT60549.1"/>
    </source>
</evidence>
<evidence type="ECO:0000256" key="2">
    <source>
        <dbReference type="ARBA" id="ARBA00022679"/>
    </source>
</evidence>
<dbReference type="EMBL" id="GDJX01007387">
    <property type="protein sequence ID" value="JAT60549.1"/>
    <property type="molecule type" value="Transcribed_RNA"/>
</dbReference>
<dbReference type="GO" id="GO:0004714">
    <property type="term" value="F:transmembrane receptor protein tyrosine kinase activity"/>
    <property type="evidence" value="ECO:0007669"/>
    <property type="project" value="InterPro"/>
</dbReference>
<comment type="subcellular location">
    <subcellularLocation>
        <location evidence="1">Membrane</location>
        <topology evidence="1">Single-pass type I membrane protein</topology>
    </subcellularLocation>
</comment>
<keyword evidence="7" id="KW-0472">Membrane</keyword>
<name>A0A1D1Z120_9ARAE</name>
<evidence type="ECO:0000256" key="3">
    <source>
        <dbReference type="ARBA" id="ARBA00022741"/>
    </source>
</evidence>
<dbReference type="PANTHER" id="PTHR34590:SF6">
    <property type="entry name" value="RECEPTOR-LIKE KINASE"/>
    <property type="match status" value="1"/>
</dbReference>
<keyword evidence="5" id="KW-0325">Glycoprotein</keyword>
<feature type="non-terminal residue" evidence="9">
    <location>
        <position position="572"/>
    </location>
</feature>
<evidence type="ECO:0000256" key="5">
    <source>
        <dbReference type="ARBA" id="ARBA00023180"/>
    </source>
</evidence>
<dbReference type="FunFam" id="2.60.120.430:FF:000001">
    <property type="entry name" value="Receptor-like protein kinase FERONIA"/>
    <property type="match status" value="1"/>
</dbReference>
<sequence length="572" mass="62400">HTHTHNSRLQTKRGIRRRRTPAPMERHHRLHLFHGGRGEEMGISTLLAVTLFLTSCLLSAAFNPGTQLLLNCGSGVSATAPDDPRPFLPDSTSTSVSLSSSSSVEVAEENPPPGTSPLYRTARVFTAPSKYELTVPTAGVHVVRLHFFPFSSGGHDLFSAVFRVSALDTFRLLDNFSLPRESSVALPAIKEYLLWVDSGKLGITFTPLEAGPSPRPVAFVSAVEVFTAPSELVRSTPYFPGVSSHVGLETIHRINMGGPLVVPSNDTLWRRWVPDEAYLLKKEAAKEVSTTRPVKYRNDGEGSTREVAPDSVYSTAQAMNVGNIQDPRFNITWRLNVSAGDTHLVRMHFYDFVSNSSRDLYFNTYVDDQTFYKDLQPAFFAFNDFAVPFYWEVLINDPGRIPRGESSRPMVVSVGRSDKSNPTTVNAILNGLEIMKVLNSSLDELGSAGGKKKKKRLVLVLVSILVPSVVACLALLAVLVTSRCLSGRRRRGRPERTETGAPSWSPLPGTGGNSVTTASKLSHGTAAGASLRTPRVINLGLHISLEEIMLATNGFDERLIVGSGGFGKVYRG</sequence>
<feature type="non-terminal residue" evidence="9">
    <location>
        <position position="1"/>
    </location>
</feature>
<evidence type="ECO:0000256" key="6">
    <source>
        <dbReference type="SAM" id="MobiDB-lite"/>
    </source>
</evidence>
<dbReference type="AlphaFoldDB" id="A0A1D1Z120"/>
<feature type="region of interest" description="Disordered" evidence="6">
    <location>
        <begin position="1"/>
        <end position="28"/>
    </location>
</feature>
<feature type="compositionally biased region" description="Low complexity" evidence="6">
    <location>
        <begin position="91"/>
        <end position="104"/>
    </location>
</feature>
<organism evidence="9">
    <name type="scientific">Anthurium amnicola</name>
    <dbReference type="NCBI Taxonomy" id="1678845"/>
    <lineage>
        <taxon>Eukaryota</taxon>
        <taxon>Viridiplantae</taxon>
        <taxon>Streptophyta</taxon>
        <taxon>Embryophyta</taxon>
        <taxon>Tracheophyta</taxon>
        <taxon>Spermatophyta</taxon>
        <taxon>Magnoliopsida</taxon>
        <taxon>Liliopsida</taxon>
        <taxon>Araceae</taxon>
        <taxon>Pothoideae</taxon>
        <taxon>Potheae</taxon>
        <taxon>Anthurium</taxon>
    </lineage>
</organism>
<dbReference type="PANTHER" id="PTHR34590">
    <property type="entry name" value="OS03G0124300 PROTEIN-RELATED"/>
    <property type="match status" value="1"/>
</dbReference>
<dbReference type="Gene3D" id="2.60.120.430">
    <property type="entry name" value="Galactose-binding lectin"/>
    <property type="match status" value="2"/>
</dbReference>
<dbReference type="GO" id="GO:0016020">
    <property type="term" value="C:membrane"/>
    <property type="evidence" value="ECO:0007669"/>
    <property type="project" value="UniProtKB-SubCell"/>
</dbReference>
<keyword evidence="3" id="KW-0547">Nucleotide-binding</keyword>
<feature type="transmembrane region" description="Helical" evidence="7">
    <location>
        <begin position="457"/>
        <end position="480"/>
    </location>
</feature>
<gene>
    <name evidence="9" type="primary">At5g24010_1</name>
    <name evidence="9" type="ORF">g.37537</name>
</gene>
<feature type="region of interest" description="Disordered" evidence="6">
    <location>
        <begin position="488"/>
        <end position="515"/>
    </location>
</feature>
<reference evidence="9" key="1">
    <citation type="submission" date="2015-07" db="EMBL/GenBank/DDBJ databases">
        <title>Transcriptome Assembly of Anthurium amnicola.</title>
        <authorList>
            <person name="Suzuki J."/>
        </authorList>
    </citation>
    <scope>NUCLEOTIDE SEQUENCE</scope>
</reference>
<keyword evidence="7" id="KW-0812">Transmembrane</keyword>
<protein>
    <submittedName>
        <fullName evidence="9">Putative receptor-like protein kinase At5g24010</fullName>
    </submittedName>
</protein>
<feature type="region of interest" description="Disordered" evidence="6">
    <location>
        <begin position="81"/>
        <end position="119"/>
    </location>
</feature>
<keyword evidence="9" id="KW-0675">Receptor</keyword>
<keyword evidence="4" id="KW-0067">ATP-binding</keyword>
<dbReference type="Gene3D" id="3.30.200.20">
    <property type="entry name" value="Phosphorylase Kinase, domain 1"/>
    <property type="match status" value="1"/>
</dbReference>
<dbReference type="Pfam" id="PF12819">
    <property type="entry name" value="Malectin_like"/>
    <property type="match status" value="1"/>
</dbReference>
<proteinExistence type="predicted"/>
<dbReference type="InterPro" id="IPR024788">
    <property type="entry name" value="Malectin-like_Carb-bd_dom"/>
</dbReference>
<feature type="domain" description="Malectin-like" evidence="8">
    <location>
        <begin position="70"/>
        <end position="437"/>
    </location>
</feature>
<keyword evidence="2" id="KW-0808">Transferase</keyword>
<dbReference type="InterPro" id="IPR045272">
    <property type="entry name" value="ANXUR1/2-like"/>
</dbReference>
<accession>A0A1D1Z120</accession>
<evidence type="ECO:0000256" key="4">
    <source>
        <dbReference type="ARBA" id="ARBA00022840"/>
    </source>
</evidence>
<dbReference type="GO" id="GO:0005524">
    <property type="term" value="F:ATP binding"/>
    <property type="evidence" value="ECO:0007669"/>
    <property type="project" value="UniProtKB-KW"/>
</dbReference>